<dbReference type="Proteomes" id="UP001608902">
    <property type="component" value="Unassembled WGS sequence"/>
</dbReference>
<evidence type="ECO:0000256" key="1">
    <source>
        <dbReference type="SAM" id="Phobius"/>
    </source>
</evidence>
<reference evidence="3 4" key="1">
    <citation type="submission" date="2024-08" db="EMBL/GenBank/DDBJ databases">
        <title>Gnathostoma spinigerum genome.</title>
        <authorList>
            <person name="Gonzalez-Bertolin B."/>
            <person name="Monzon S."/>
            <person name="Zaballos A."/>
            <person name="Jimenez P."/>
            <person name="Dekumyoy P."/>
            <person name="Varona S."/>
            <person name="Cuesta I."/>
            <person name="Sumanam S."/>
            <person name="Adisakwattana P."/>
            <person name="Gasser R.B."/>
            <person name="Hernandez-Gonzalez A."/>
            <person name="Young N.D."/>
            <person name="Perteguer M.J."/>
        </authorList>
    </citation>
    <scope>NUCLEOTIDE SEQUENCE [LARGE SCALE GENOMIC DNA]</scope>
    <source>
        <strain evidence="3">AL3</strain>
        <tissue evidence="3">Liver</tissue>
    </source>
</reference>
<comment type="caution">
    <text evidence="3">The sequence shown here is derived from an EMBL/GenBank/DDBJ whole genome shotgun (WGS) entry which is preliminary data.</text>
</comment>
<sequence>MLTHSLTVILLLSFSGIPITAHYHNSYYYTQPYYYHHHHYHRPGAGLVKAAVGGAVAGAVAGAVLRPRPNPRIG</sequence>
<accession>A0ABD6EA63</accession>
<protein>
    <submittedName>
        <fullName evidence="3">Uncharacterized protein</fullName>
    </submittedName>
</protein>
<keyword evidence="4" id="KW-1185">Reference proteome</keyword>
<keyword evidence="1" id="KW-0472">Membrane</keyword>
<keyword evidence="2" id="KW-0732">Signal</keyword>
<feature type="chain" id="PRO_5044827170" evidence="2">
    <location>
        <begin position="22"/>
        <end position="74"/>
    </location>
</feature>
<keyword evidence="1" id="KW-1133">Transmembrane helix</keyword>
<feature type="transmembrane region" description="Helical" evidence="1">
    <location>
        <begin position="45"/>
        <end position="65"/>
    </location>
</feature>
<evidence type="ECO:0000313" key="3">
    <source>
        <dbReference type="EMBL" id="MFH4976540.1"/>
    </source>
</evidence>
<evidence type="ECO:0000256" key="2">
    <source>
        <dbReference type="SAM" id="SignalP"/>
    </source>
</evidence>
<proteinExistence type="predicted"/>
<gene>
    <name evidence="3" type="ORF">AB6A40_003249</name>
</gene>
<organism evidence="3 4">
    <name type="scientific">Gnathostoma spinigerum</name>
    <dbReference type="NCBI Taxonomy" id="75299"/>
    <lineage>
        <taxon>Eukaryota</taxon>
        <taxon>Metazoa</taxon>
        <taxon>Ecdysozoa</taxon>
        <taxon>Nematoda</taxon>
        <taxon>Chromadorea</taxon>
        <taxon>Rhabditida</taxon>
        <taxon>Spirurina</taxon>
        <taxon>Gnathostomatomorpha</taxon>
        <taxon>Gnathostomatoidea</taxon>
        <taxon>Gnathostomatidae</taxon>
        <taxon>Gnathostoma</taxon>
    </lineage>
</organism>
<dbReference type="EMBL" id="JBGFUD010001626">
    <property type="protein sequence ID" value="MFH4976540.1"/>
    <property type="molecule type" value="Genomic_DNA"/>
</dbReference>
<evidence type="ECO:0000313" key="4">
    <source>
        <dbReference type="Proteomes" id="UP001608902"/>
    </source>
</evidence>
<dbReference type="AlphaFoldDB" id="A0ABD6EA63"/>
<keyword evidence="1" id="KW-0812">Transmembrane</keyword>
<name>A0ABD6EA63_9BILA</name>
<feature type="signal peptide" evidence="2">
    <location>
        <begin position="1"/>
        <end position="21"/>
    </location>
</feature>